<gene>
    <name evidence="2" type="ORF">UFOVP413_33</name>
</gene>
<dbReference type="EMBL" id="LR796386">
    <property type="protein sequence ID" value="CAB4141076.1"/>
    <property type="molecule type" value="Genomic_DNA"/>
</dbReference>
<evidence type="ECO:0000313" key="2">
    <source>
        <dbReference type="EMBL" id="CAB4141076.1"/>
    </source>
</evidence>
<keyword evidence="1" id="KW-0812">Transmembrane</keyword>
<feature type="transmembrane region" description="Helical" evidence="1">
    <location>
        <begin position="14"/>
        <end position="30"/>
    </location>
</feature>
<proteinExistence type="predicted"/>
<dbReference type="InterPro" id="IPR032126">
    <property type="entry name" value="LydA_holin"/>
</dbReference>
<evidence type="ECO:0000256" key="1">
    <source>
        <dbReference type="SAM" id="Phobius"/>
    </source>
</evidence>
<reference evidence="2" key="1">
    <citation type="submission" date="2020-04" db="EMBL/GenBank/DDBJ databases">
        <authorList>
            <person name="Chiriac C."/>
            <person name="Salcher M."/>
            <person name="Ghai R."/>
            <person name="Kavagutti S V."/>
        </authorList>
    </citation>
    <scope>NUCLEOTIDE SEQUENCE</scope>
</reference>
<dbReference type="Pfam" id="PF16083">
    <property type="entry name" value="Phage_holin_3_3"/>
    <property type="match status" value="1"/>
</dbReference>
<protein>
    <submittedName>
        <fullName evidence="2">LydA-like holin</fullName>
    </submittedName>
</protein>
<keyword evidence="1" id="KW-1133">Transmembrane helix</keyword>
<sequence>MPDWNDLKDRVDDFFLSGLLAYLGGMVAYIMRVQSGATTHKWLQLVILLPVAFFMGIVGQGLTDFLNLHSTASSGMIAALGYIGPRSVEIVFDMVRNQKGKE</sequence>
<feature type="transmembrane region" description="Helical" evidence="1">
    <location>
        <begin position="42"/>
        <end position="59"/>
    </location>
</feature>
<name>A0A6J5M7H5_9CAUD</name>
<keyword evidence="1" id="KW-0472">Membrane</keyword>
<organism evidence="2">
    <name type="scientific">uncultured Caudovirales phage</name>
    <dbReference type="NCBI Taxonomy" id="2100421"/>
    <lineage>
        <taxon>Viruses</taxon>
        <taxon>Duplodnaviria</taxon>
        <taxon>Heunggongvirae</taxon>
        <taxon>Uroviricota</taxon>
        <taxon>Caudoviricetes</taxon>
        <taxon>Peduoviridae</taxon>
        <taxon>Maltschvirus</taxon>
        <taxon>Maltschvirus maltsch</taxon>
    </lineage>
</organism>
<accession>A0A6J5M7H5</accession>